<dbReference type="EMBL" id="BQMJ01000007">
    <property type="protein sequence ID" value="GJQ09299.1"/>
    <property type="molecule type" value="Genomic_DNA"/>
</dbReference>
<sequence>MSLGEKWRAYSFVQFAVVDREEDVYRVTEQLYDLENNRNELRAETSSPFYRATVPFAPHLFGSGKTTFCLSYLELVQRFRETSLSSFASDASRKEFLDKLREAFLLYVDFTELKPIDPKEKSLEWAVHYLLFKSACLKSGQGEPDLDECFKVFKLRTDVLIKKIREVLNMRPDQCLLVAFDEVGTLDESYGDFDFERTQDGKVFPYNDFFGIIRGLCKEDNVFFIVVGKSKGLSIKNYTSSVSKVLLHFISLSPLNSSSIVEFLEKSHLEEQTQSRVCDILCSPSFSVNELAEALLECTGGVPGLLTRAVNMLLNYVQTRGQPFRLKKDCLSCMNEDGFRTVCSEPFVTRISTLDEDRRSVLDMLLMMALYRIPFKADDELNSGSYLFDAVTEMGFYRYPIDDNTFQVLFPKVFIINLNNASSFSLLEKILLGSLNMEPVDCFFSSKCRVFEGIVATRLVLILSSKVRNEFRELLGRLSAIWKDMKLPIHGPSPVDYMMSVSRGEARSESNKKRKTYGNNEWERIFHAALCFDRVSIPVEANSYSPDIMFKLQSPVKLKFLMVGVAFKGLRKSEGIGWSDIIEEAKKFLYPVFNEFLSQALECYHCMLIIVSTKLALNVASELGNQSRCYTSGMRIGGNSFTIPPNCELVILCERDVEMLIDREVLNGLERAFSTSDNPSFGDLGFNLLRRARGSFLSLQESWNSYNSSVRSIIGSARCEWNMFENIL</sequence>
<dbReference type="Proteomes" id="UP001061958">
    <property type="component" value="Unassembled WGS sequence"/>
</dbReference>
<organism evidence="1 2">
    <name type="scientific">Galdieria partita</name>
    <dbReference type="NCBI Taxonomy" id="83374"/>
    <lineage>
        <taxon>Eukaryota</taxon>
        <taxon>Rhodophyta</taxon>
        <taxon>Bangiophyceae</taxon>
        <taxon>Galdieriales</taxon>
        <taxon>Galdieriaceae</taxon>
        <taxon>Galdieria</taxon>
    </lineage>
</organism>
<proteinExistence type="predicted"/>
<keyword evidence="2" id="KW-1185">Reference proteome</keyword>
<dbReference type="InterPro" id="IPR027417">
    <property type="entry name" value="P-loop_NTPase"/>
</dbReference>
<gene>
    <name evidence="1" type="ORF">GpartN1_g1090.t1</name>
</gene>
<evidence type="ECO:0008006" key="3">
    <source>
        <dbReference type="Google" id="ProtNLM"/>
    </source>
</evidence>
<dbReference type="SUPFAM" id="SSF52540">
    <property type="entry name" value="P-loop containing nucleoside triphosphate hydrolases"/>
    <property type="match status" value="1"/>
</dbReference>
<comment type="caution">
    <text evidence="1">The sequence shown here is derived from an EMBL/GenBank/DDBJ whole genome shotgun (WGS) entry which is preliminary data.</text>
</comment>
<protein>
    <recommendedName>
        <fullName evidence="3">Archaeal ATPase</fullName>
    </recommendedName>
</protein>
<name>A0A9C7PRU8_9RHOD</name>
<reference evidence="1" key="2">
    <citation type="submission" date="2022-01" db="EMBL/GenBank/DDBJ databases">
        <authorList>
            <person name="Hirooka S."/>
            <person name="Miyagishima S.Y."/>
        </authorList>
    </citation>
    <scope>NUCLEOTIDE SEQUENCE</scope>
    <source>
        <strain evidence="1">NBRC 102759</strain>
    </source>
</reference>
<evidence type="ECO:0000313" key="2">
    <source>
        <dbReference type="Proteomes" id="UP001061958"/>
    </source>
</evidence>
<reference evidence="1" key="1">
    <citation type="journal article" date="2022" name="Proc. Natl. Acad. Sci. U.S.A.">
        <title>Life cycle and functional genomics of the unicellular red alga Galdieria for elucidating algal and plant evolution and industrial use.</title>
        <authorList>
            <person name="Hirooka S."/>
            <person name="Itabashi T."/>
            <person name="Ichinose T.M."/>
            <person name="Onuma R."/>
            <person name="Fujiwara T."/>
            <person name="Yamashita S."/>
            <person name="Jong L.W."/>
            <person name="Tomita R."/>
            <person name="Iwane A.H."/>
            <person name="Miyagishima S.Y."/>
        </authorList>
    </citation>
    <scope>NUCLEOTIDE SEQUENCE</scope>
    <source>
        <strain evidence="1">NBRC 102759</strain>
    </source>
</reference>
<evidence type="ECO:0000313" key="1">
    <source>
        <dbReference type="EMBL" id="GJQ09299.1"/>
    </source>
</evidence>
<dbReference type="AlphaFoldDB" id="A0A9C7PRU8"/>
<accession>A0A9C7PRU8</accession>